<evidence type="ECO:0000313" key="2">
    <source>
        <dbReference type="EMBL" id="MVO08775.1"/>
    </source>
</evidence>
<dbReference type="AlphaFoldDB" id="A0A6I4IGG2"/>
<dbReference type="EMBL" id="WQLW01000003">
    <property type="protein sequence ID" value="MVO08775.1"/>
    <property type="molecule type" value="Genomic_DNA"/>
</dbReference>
<keyword evidence="3" id="KW-1185">Reference proteome</keyword>
<keyword evidence="1" id="KW-0732">Signal</keyword>
<organism evidence="2 3">
    <name type="scientific">Flavobacterium profundi</name>
    <dbReference type="NCBI Taxonomy" id="1774945"/>
    <lineage>
        <taxon>Bacteria</taxon>
        <taxon>Pseudomonadati</taxon>
        <taxon>Bacteroidota</taxon>
        <taxon>Flavobacteriia</taxon>
        <taxon>Flavobacteriales</taxon>
        <taxon>Flavobacteriaceae</taxon>
        <taxon>Flavobacterium</taxon>
    </lineage>
</organism>
<accession>A0A6I4IGG2</accession>
<dbReference type="RefSeq" id="WP_140997167.1">
    <property type="nucleotide sequence ID" value="NZ_VDCZ01000003.1"/>
</dbReference>
<feature type="signal peptide" evidence="1">
    <location>
        <begin position="1"/>
        <end position="20"/>
    </location>
</feature>
<comment type="caution">
    <text evidence="2">The sequence shown here is derived from an EMBL/GenBank/DDBJ whole genome shotgun (WGS) entry which is preliminary data.</text>
</comment>
<dbReference type="Proteomes" id="UP000431264">
    <property type="component" value="Unassembled WGS sequence"/>
</dbReference>
<gene>
    <name evidence="2" type="ORF">GOQ30_06315</name>
</gene>
<name>A0A6I4IGG2_9FLAO</name>
<sequence>MKKYILSVLVAVAFSLNGVASNDVEVFENLSNKDMQNEKNIQIIPEEKTCGQKYLEDFERLENLGLTFEAAGAIAFHNFQKCTGTL</sequence>
<proteinExistence type="predicted"/>
<evidence type="ECO:0000256" key="1">
    <source>
        <dbReference type="SAM" id="SignalP"/>
    </source>
</evidence>
<evidence type="ECO:0000313" key="3">
    <source>
        <dbReference type="Proteomes" id="UP000431264"/>
    </source>
</evidence>
<protein>
    <submittedName>
        <fullName evidence="2">Uncharacterized protein</fullName>
    </submittedName>
</protein>
<feature type="chain" id="PRO_5026265140" evidence="1">
    <location>
        <begin position="21"/>
        <end position="86"/>
    </location>
</feature>
<reference evidence="3" key="1">
    <citation type="submission" date="2019-05" db="EMBL/GenBank/DDBJ databases">
        <title>Flavobacterium profundi sp. nov., isolated from a deep-sea seamount.</title>
        <authorList>
            <person name="Zhang D.-C."/>
        </authorList>
    </citation>
    <scope>NUCLEOTIDE SEQUENCE [LARGE SCALE GENOMIC DNA]</scope>
    <source>
        <strain evidence="3">TP390</strain>
    </source>
</reference>